<dbReference type="Gene3D" id="3.90.70.10">
    <property type="entry name" value="Cysteine proteinases"/>
    <property type="match status" value="1"/>
</dbReference>
<dbReference type="SMART" id="SM00645">
    <property type="entry name" value="Pept_C1"/>
    <property type="match status" value="1"/>
</dbReference>
<feature type="region of interest" description="Disordered" evidence="2">
    <location>
        <begin position="32"/>
        <end position="75"/>
    </location>
</feature>
<dbReference type="GO" id="GO:0006508">
    <property type="term" value="P:proteolysis"/>
    <property type="evidence" value="ECO:0007669"/>
    <property type="project" value="UniProtKB-KW"/>
</dbReference>
<dbReference type="PROSITE" id="PS00639">
    <property type="entry name" value="THIOL_PROTEASE_HIS"/>
    <property type="match status" value="1"/>
</dbReference>
<evidence type="ECO:0000259" key="3">
    <source>
        <dbReference type="SMART" id="SM00645"/>
    </source>
</evidence>
<evidence type="ECO:0000313" key="5">
    <source>
        <dbReference type="Proteomes" id="UP000179284"/>
    </source>
</evidence>
<dbReference type="CDD" id="cd02619">
    <property type="entry name" value="Peptidase_C1"/>
    <property type="match status" value="1"/>
</dbReference>
<dbReference type="RefSeq" id="WP_071175918.1">
    <property type="nucleotide sequence ID" value="NZ_CP017831.1"/>
</dbReference>
<dbReference type="InterPro" id="IPR038765">
    <property type="entry name" value="Papain-like_cys_pep_sf"/>
</dbReference>
<proteinExistence type="inferred from homology"/>
<dbReference type="InterPro" id="IPR013128">
    <property type="entry name" value="Peptidase_C1A"/>
</dbReference>
<name>A0A1D9P0R2_9FIRM</name>
<comment type="similarity">
    <text evidence="1">Belongs to the peptidase C1 family.</text>
</comment>
<dbReference type="EMBL" id="CP017831">
    <property type="protein sequence ID" value="AOZ96208.1"/>
    <property type="molecule type" value="Genomic_DNA"/>
</dbReference>
<evidence type="ECO:0000256" key="2">
    <source>
        <dbReference type="SAM" id="MobiDB-lite"/>
    </source>
</evidence>
<dbReference type="KEGG" id="bhu:bhn_I1174"/>
<evidence type="ECO:0000256" key="1">
    <source>
        <dbReference type="ARBA" id="ARBA00008455"/>
    </source>
</evidence>
<dbReference type="Pfam" id="PF00112">
    <property type="entry name" value="Peptidase_C1"/>
    <property type="match status" value="1"/>
</dbReference>
<feature type="domain" description="Peptidase C1A papain C-terminal" evidence="3">
    <location>
        <begin position="140"/>
        <end position="415"/>
    </location>
</feature>
<dbReference type="InterPro" id="IPR025660">
    <property type="entry name" value="Pept_his_AS"/>
</dbReference>
<organism evidence="4 5">
    <name type="scientific">Butyrivibrio hungatei</name>
    <dbReference type="NCBI Taxonomy" id="185008"/>
    <lineage>
        <taxon>Bacteria</taxon>
        <taxon>Bacillati</taxon>
        <taxon>Bacillota</taxon>
        <taxon>Clostridia</taxon>
        <taxon>Lachnospirales</taxon>
        <taxon>Lachnospiraceae</taxon>
        <taxon>Butyrivibrio</taxon>
    </lineage>
</organism>
<dbReference type="AlphaFoldDB" id="A0A1D9P0R2"/>
<dbReference type="SUPFAM" id="SSF54001">
    <property type="entry name" value="Cysteine proteinases"/>
    <property type="match status" value="1"/>
</dbReference>
<dbReference type="PANTHER" id="PTHR12411">
    <property type="entry name" value="CYSTEINE PROTEASE FAMILY C1-RELATED"/>
    <property type="match status" value="1"/>
</dbReference>
<dbReference type="InterPro" id="IPR040528">
    <property type="entry name" value="Lectin-like"/>
</dbReference>
<reference evidence="5" key="1">
    <citation type="submission" date="2016-10" db="EMBL/GenBank/DDBJ databases">
        <title>The complete genome sequence of the rumen bacterium Butyrivibrio hungatei MB2003.</title>
        <authorList>
            <person name="Palevich N."/>
            <person name="Kelly W.J."/>
            <person name="Leahy S.C."/>
            <person name="Altermann E."/>
            <person name="Rakonjac J."/>
            <person name="Attwood G.T."/>
        </authorList>
    </citation>
    <scope>NUCLEOTIDE SEQUENCE [LARGE SCALE GENOMIC DNA]</scope>
    <source>
        <strain evidence="5">MB2003</strain>
    </source>
</reference>
<accession>A0A1D9P0R2</accession>
<dbReference type="GO" id="GO:0008234">
    <property type="term" value="F:cysteine-type peptidase activity"/>
    <property type="evidence" value="ECO:0007669"/>
    <property type="project" value="InterPro"/>
</dbReference>
<dbReference type="InterPro" id="IPR000668">
    <property type="entry name" value="Peptidase_C1A_C"/>
</dbReference>
<feature type="compositionally biased region" description="Polar residues" evidence="2">
    <location>
        <begin position="63"/>
        <end position="75"/>
    </location>
</feature>
<protein>
    <submittedName>
        <fullName evidence="4">Cysteine protease C1 family</fullName>
    </submittedName>
</protein>
<dbReference type="Proteomes" id="UP000179284">
    <property type="component" value="Chromosome I"/>
</dbReference>
<keyword evidence="5" id="KW-1185">Reference proteome</keyword>
<keyword evidence="4" id="KW-0645">Protease</keyword>
<evidence type="ECO:0000313" key="4">
    <source>
        <dbReference type="EMBL" id="AOZ96208.1"/>
    </source>
</evidence>
<keyword evidence="4" id="KW-0378">Hydrolase</keyword>
<gene>
    <name evidence="4" type="ORF">bhn_I1174</name>
</gene>
<sequence length="610" mass="67866">MKKKRLVLVLVLAVAIVTALIMTIIFTNHNSVQTGNPSRRDESGQNLSDDDLSAVDGSENFADPSNSPIYSSEGKSSPLLEGSLIGEANNPISENVETVRRIVIPEAVTILDGDNVGFYANEDFKDVIPSDVSSFSDTDLPAQYDSRNYEGKCYVTEVEDQGYTYLCWSYAAIGAIESDILKHYSDISYKDLDLSEKHLAYYNVHKAEDTVNNGIKDDYRELVNADNVEGAWIFDYDTNYVAVGGVNNFCISLLTAWKGPVTEADNDAFQAIYGSEYLFKNNTSHPSNAYNSEYHIQDVIEVCASEENISLVKQMVMEHGAASIGVNADSKFWSKNKGNLYSYFNGEIPPTANHEVLIVGWDDDYSVSNFSHRPKADGAWICKNSWGEVSGKDGYFYLSYYDETAAISNAAAYSAVRPGAKGWYDNNYQVAGFITNVTSTLDDAENYVVTYSSSKNPYGVIYEAKENENLEAFGLMAIDSYQQYQVEIYLNPVTDDDKLSFEDLGEPLVSQKFSAIGGGYHTFELMRSISLEAGDKFFILIKPETSGRLIMEAAGDMVSQPNYDEWNNLTGNFHNYYTASGQSYYISDDGNAMEAQSDKDFFIKAYTTNR</sequence>
<dbReference type="Pfam" id="PF18560">
    <property type="entry name" value="Lectin_like"/>
    <property type="match status" value="1"/>
</dbReference>
<dbReference type="OrthoDB" id="3648721at2"/>